<sequence length="86" mass="9305">MNVRVIGGDWRDLKVEKDATEAVEEGQRGRFGTHQRFSSICGIGTGVIALSLDFSKSSAAARSFVLGNLVLVFGATLYITHAIYVE</sequence>
<dbReference type="RefSeq" id="XP_058330416.1">
    <property type="nucleotide sequence ID" value="XM_058474676.1"/>
</dbReference>
<keyword evidence="1" id="KW-1133">Transmembrane helix</keyword>
<reference evidence="2" key="1">
    <citation type="submission" date="2022-11" db="EMBL/GenBank/DDBJ databases">
        <authorList>
            <person name="Petersen C."/>
        </authorList>
    </citation>
    <scope>NUCLEOTIDE SEQUENCE</scope>
    <source>
        <strain evidence="2">IBT 19713</strain>
    </source>
</reference>
<gene>
    <name evidence="2" type="ORF">N7468_005379</name>
</gene>
<reference evidence="2" key="2">
    <citation type="journal article" date="2023" name="IMA Fungus">
        <title>Comparative genomic study of the Penicillium genus elucidates a diverse pangenome and 15 lateral gene transfer events.</title>
        <authorList>
            <person name="Petersen C."/>
            <person name="Sorensen T."/>
            <person name="Nielsen M.R."/>
            <person name="Sondergaard T.E."/>
            <person name="Sorensen J.L."/>
            <person name="Fitzpatrick D.A."/>
            <person name="Frisvad J.C."/>
            <person name="Nielsen K.L."/>
        </authorList>
    </citation>
    <scope>NUCLEOTIDE SEQUENCE</scope>
    <source>
        <strain evidence="2">IBT 19713</strain>
    </source>
</reference>
<protein>
    <submittedName>
        <fullName evidence="2">Uncharacterized protein</fullName>
    </submittedName>
</protein>
<evidence type="ECO:0000313" key="2">
    <source>
        <dbReference type="EMBL" id="KAJ5232423.1"/>
    </source>
</evidence>
<dbReference type="GeneID" id="83201979"/>
<organism evidence="2 3">
    <name type="scientific">Penicillium chermesinum</name>
    <dbReference type="NCBI Taxonomy" id="63820"/>
    <lineage>
        <taxon>Eukaryota</taxon>
        <taxon>Fungi</taxon>
        <taxon>Dikarya</taxon>
        <taxon>Ascomycota</taxon>
        <taxon>Pezizomycotina</taxon>
        <taxon>Eurotiomycetes</taxon>
        <taxon>Eurotiomycetidae</taxon>
        <taxon>Eurotiales</taxon>
        <taxon>Aspergillaceae</taxon>
        <taxon>Penicillium</taxon>
    </lineage>
</organism>
<dbReference type="EMBL" id="JAPQKS010000004">
    <property type="protein sequence ID" value="KAJ5232423.1"/>
    <property type="molecule type" value="Genomic_DNA"/>
</dbReference>
<dbReference type="Proteomes" id="UP001150941">
    <property type="component" value="Unassembled WGS sequence"/>
</dbReference>
<keyword evidence="1" id="KW-0472">Membrane</keyword>
<dbReference type="AlphaFoldDB" id="A0A9W9P1R0"/>
<keyword evidence="3" id="KW-1185">Reference proteome</keyword>
<keyword evidence="1" id="KW-0812">Transmembrane</keyword>
<name>A0A9W9P1R0_9EURO</name>
<comment type="caution">
    <text evidence="2">The sequence shown here is derived from an EMBL/GenBank/DDBJ whole genome shotgun (WGS) entry which is preliminary data.</text>
</comment>
<accession>A0A9W9P1R0</accession>
<proteinExistence type="predicted"/>
<feature type="transmembrane region" description="Helical" evidence="1">
    <location>
        <begin position="64"/>
        <end position="84"/>
    </location>
</feature>
<evidence type="ECO:0000313" key="3">
    <source>
        <dbReference type="Proteomes" id="UP001150941"/>
    </source>
</evidence>
<evidence type="ECO:0000256" key="1">
    <source>
        <dbReference type="SAM" id="Phobius"/>
    </source>
</evidence>